<dbReference type="InterPro" id="IPR036890">
    <property type="entry name" value="HATPase_C_sf"/>
</dbReference>
<evidence type="ECO:0000256" key="1">
    <source>
        <dbReference type="ARBA" id="ARBA00000085"/>
    </source>
</evidence>
<dbReference type="Pfam" id="PF00512">
    <property type="entry name" value="HisKA"/>
    <property type="match status" value="1"/>
</dbReference>
<feature type="non-terminal residue" evidence="8">
    <location>
        <position position="1"/>
    </location>
</feature>
<dbReference type="GO" id="GO:0016301">
    <property type="term" value="F:kinase activity"/>
    <property type="evidence" value="ECO:0007669"/>
    <property type="project" value="UniProtKB-KW"/>
</dbReference>
<dbReference type="CDD" id="cd00082">
    <property type="entry name" value="HisKA"/>
    <property type="match status" value="1"/>
</dbReference>
<comment type="catalytic activity">
    <reaction evidence="1">
        <text>ATP + protein L-histidine = ADP + protein N-phospho-L-histidine.</text>
        <dbReference type="EC" id="2.7.13.3"/>
    </reaction>
</comment>
<keyword evidence="5 8" id="KW-0418">Kinase</keyword>
<accession>A0ABX1W490</accession>
<dbReference type="Gene3D" id="1.10.287.130">
    <property type="match status" value="1"/>
</dbReference>
<comment type="caution">
    <text evidence="8">The sequence shown here is derived from an EMBL/GenBank/DDBJ whole genome shotgun (WGS) entry which is preliminary data.</text>
</comment>
<dbReference type="InterPro" id="IPR050736">
    <property type="entry name" value="Sensor_HK_Regulatory"/>
</dbReference>
<dbReference type="Proteomes" id="UP000566071">
    <property type="component" value="Unassembled WGS sequence"/>
</dbReference>
<dbReference type="EC" id="2.7.13.3" evidence="2"/>
<dbReference type="PANTHER" id="PTHR43711">
    <property type="entry name" value="TWO-COMPONENT HISTIDINE KINASE"/>
    <property type="match status" value="1"/>
</dbReference>
<evidence type="ECO:0000313" key="9">
    <source>
        <dbReference type="Proteomes" id="UP000566071"/>
    </source>
</evidence>
<evidence type="ECO:0000256" key="5">
    <source>
        <dbReference type="ARBA" id="ARBA00022777"/>
    </source>
</evidence>
<sequence length="229" mass="25768">ISEMKTDFINNMTHEFKTPVSTIMIASEALKDSEVAIDRNRIARLANIIYEENERPGSHIERVLNIARIDKNDFKLEKKPLDVNEMISLVVDSMALKLQKCEADLILELDADNAVINADELHFSNVLYNLIDNAIKYSGDKPQITITSTNKNGHVIIKVADKGIGMSRDQQSKIFEQFYRIPTGNVHNVKGFGLGLSYVNTVVKRLNGTINVRSEKDKGSEFELKFQGA</sequence>
<evidence type="ECO:0000256" key="6">
    <source>
        <dbReference type="ARBA" id="ARBA00023012"/>
    </source>
</evidence>
<protein>
    <recommendedName>
        <fullName evidence="2">histidine kinase</fullName>
        <ecNumber evidence="2">2.7.13.3</ecNumber>
    </recommendedName>
</protein>
<name>A0ABX1W490_9SPHI</name>
<dbReference type="SMART" id="SM00387">
    <property type="entry name" value="HATPase_c"/>
    <property type="match status" value="1"/>
</dbReference>
<dbReference type="PROSITE" id="PS50109">
    <property type="entry name" value="HIS_KIN"/>
    <property type="match status" value="1"/>
</dbReference>
<dbReference type="Pfam" id="PF02518">
    <property type="entry name" value="HATPase_c"/>
    <property type="match status" value="1"/>
</dbReference>
<evidence type="ECO:0000256" key="2">
    <source>
        <dbReference type="ARBA" id="ARBA00012438"/>
    </source>
</evidence>
<organism evidence="8 9">
    <name type="scientific">Mucilaginibacter humi</name>
    <dbReference type="NCBI Taxonomy" id="2732510"/>
    <lineage>
        <taxon>Bacteria</taxon>
        <taxon>Pseudomonadati</taxon>
        <taxon>Bacteroidota</taxon>
        <taxon>Sphingobacteriia</taxon>
        <taxon>Sphingobacteriales</taxon>
        <taxon>Sphingobacteriaceae</taxon>
        <taxon>Mucilaginibacter</taxon>
    </lineage>
</organism>
<keyword evidence="3" id="KW-0597">Phosphoprotein</keyword>
<feature type="domain" description="Histidine kinase" evidence="7">
    <location>
        <begin position="11"/>
        <end position="229"/>
    </location>
</feature>
<gene>
    <name evidence="8" type="ORF">HK413_08000</name>
</gene>
<dbReference type="InterPro" id="IPR005467">
    <property type="entry name" value="His_kinase_dom"/>
</dbReference>
<dbReference type="PANTHER" id="PTHR43711:SF26">
    <property type="entry name" value="SENSOR HISTIDINE KINASE RCSC"/>
    <property type="match status" value="1"/>
</dbReference>
<dbReference type="SMART" id="SM00388">
    <property type="entry name" value="HisKA"/>
    <property type="match status" value="1"/>
</dbReference>
<reference evidence="8 9" key="1">
    <citation type="submission" date="2020-05" db="EMBL/GenBank/DDBJ databases">
        <authorList>
            <person name="Khan S.A."/>
            <person name="Jeon C.O."/>
            <person name="Chun B.H."/>
        </authorList>
    </citation>
    <scope>NUCLEOTIDE SEQUENCE [LARGE SCALE GENOMIC DNA]</scope>
    <source>
        <strain evidence="8 9">S1162</strain>
    </source>
</reference>
<evidence type="ECO:0000313" key="8">
    <source>
        <dbReference type="EMBL" id="NNU34099.1"/>
    </source>
</evidence>
<keyword evidence="9" id="KW-1185">Reference proteome</keyword>
<dbReference type="SUPFAM" id="SSF55874">
    <property type="entry name" value="ATPase domain of HSP90 chaperone/DNA topoisomerase II/histidine kinase"/>
    <property type="match status" value="1"/>
</dbReference>
<dbReference type="Gene3D" id="3.30.565.10">
    <property type="entry name" value="Histidine kinase-like ATPase, C-terminal domain"/>
    <property type="match status" value="1"/>
</dbReference>
<evidence type="ECO:0000256" key="3">
    <source>
        <dbReference type="ARBA" id="ARBA00022553"/>
    </source>
</evidence>
<dbReference type="PRINTS" id="PR00344">
    <property type="entry name" value="BCTRLSENSOR"/>
</dbReference>
<dbReference type="InterPro" id="IPR036097">
    <property type="entry name" value="HisK_dim/P_sf"/>
</dbReference>
<dbReference type="InterPro" id="IPR003594">
    <property type="entry name" value="HATPase_dom"/>
</dbReference>
<dbReference type="EMBL" id="JABFCR010000031">
    <property type="protein sequence ID" value="NNU34099.1"/>
    <property type="molecule type" value="Genomic_DNA"/>
</dbReference>
<evidence type="ECO:0000256" key="4">
    <source>
        <dbReference type="ARBA" id="ARBA00022679"/>
    </source>
</evidence>
<keyword evidence="4" id="KW-0808">Transferase</keyword>
<keyword evidence="6" id="KW-0902">Two-component regulatory system</keyword>
<dbReference type="InterPro" id="IPR004358">
    <property type="entry name" value="Sig_transdc_His_kin-like_C"/>
</dbReference>
<dbReference type="RefSeq" id="WP_175269784.1">
    <property type="nucleotide sequence ID" value="NZ_JABFCR010000031.1"/>
</dbReference>
<evidence type="ECO:0000259" key="7">
    <source>
        <dbReference type="PROSITE" id="PS50109"/>
    </source>
</evidence>
<dbReference type="InterPro" id="IPR003661">
    <property type="entry name" value="HisK_dim/P_dom"/>
</dbReference>
<dbReference type="SUPFAM" id="SSF47384">
    <property type="entry name" value="Homodimeric domain of signal transducing histidine kinase"/>
    <property type="match status" value="1"/>
</dbReference>
<proteinExistence type="predicted"/>
<dbReference type="CDD" id="cd00075">
    <property type="entry name" value="HATPase"/>
    <property type="match status" value="1"/>
</dbReference>